<reference evidence="2" key="1">
    <citation type="submission" date="2012-11" db="EMBL/GenBank/DDBJ databases">
        <authorList>
            <person name="Lucero-Rivera Y.E."/>
            <person name="Tovar-Ramirez D."/>
        </authorList>
    </citation>
    <scope>NUCLEOTIDE SEQUENCE</scope>
    <source>
        <tissue evidence="2">Salivary gland</tissue>
    </source>
</reference>
<reference evidence="2" key="2">
    <citation type="journal article" date="2015" name="J. Proteomics">
        <title>Sexual differences in the sialomes of the zebra tick, Rhipicephalus pulchellus.</title>
        <authorList>
            <person name="Tan A.W."/>
            <person name="Francischetti I.M."/>
            <person name="Slovak M."/>
            <person name="Kini R.M."/>
            <person name="Ribeiro J.M."/>
        </authorList>
    </citation>
    <scope>NUCLEOTIDE SEQUENCE</scope>
    <source>
        <tissue evidence="2">Salivary gland</tissue>
    </source>
</reference>
<organism evidence="2">
    <name type="scientific">Rhipicephalus pulchellus</name>
    <name type="common">Yellow backed tick</name>
    <name type="synonym">Dermacentor pulchellus</name>
    <dbReference type="NCBI Taxonomy" id="72859"/>
    <lineage>
        <taxon>Eukaryota</taxon>
        <taxon>Metazoa</taxon>
        <taxon>Ecdysozoa</taxon>
        <taxon>Arthropoda</taxon>
        <taxon>Chelicerata</taxon>
        <taxon>Arachnida</taxon>
        <taxon>Acari</taxon>
        <taxon>Parasitiformes</taxon>
        <taxon>Ixodida</taxon>
        <taxon>Ixodoidea</taxon>
        <taxon>Ixodidae</taxon>
        <taxon>Rhipicephalinae</taxon>
        <taxon>Rhipicephalus</taxon>
        <taxon>Rhipicephalus</taxon>
    </lineage>
</organism>
<evidence type="ECO:0000256" key="1">
    <source>
        <dbReference type="SAM" id="SignalP"/>
    </source>
</evidence>
<evidence type="ECO:0000313" key="2">
    <source>
        <dbReference type="EMBL" id="JAA60713.1"/>
    </source>
</evidence>
<protein>
    <submittedName>
        <fullName evidence="2">Putative secreted peptide</fullName>
    </submittedName>
</protein>
<dbReference type="EMBL" id="GACK01004321">
    <property type="protein sequence ID" value="JAA60713.1"/>
    <property type="molecule type" value="mRNA"/>
</dbReference>
<dbReference type="AlphaFoldDB" id="L7MBY6"/>
<accession>L7MBY6</accession>
<feature type="signal peptide" evidence="1">
    <location>
        <begin position="1"/>
        <end position="22"/>
    </location>
</feature>
<name>L7MBY6_RHIPC</name>
<proteinExistence type="evidence at transcript level"/>
<keyword evidence="1" id="KW-0732">Signal</keyword>
<feature type="chain" id="PRO_5003981851" evidence="1">
    <location>
        <begin position="23"/>
        <end position="173"/>
    </location>
</feature>
<sequence>MPYFFFILILLLLRHTFNITKSRAWLKFSELICLLCDTMTVAVSQELGIVLAIPVLFTLRSYAVMWKWSDWHTITQRCYLLFCTFRHNFTGIYGIIRNLGLQRNDSGVDVSCGDSRYPVGFFKHAEDRVTQHVRYHHRYNHGDELCQKSRNNHLHYCESALFVNHGVRWRPHW</sequence>